<evidence type="ECO:0000259" key="4">
    <source>
        <dbReference type="Pfam" id="PF00535"/>
    </source>
</evidence>
<feature type="domain" description="Glycosyltransferase 2-like" evidence="4">
    <location>
        <begin position="58"/>
        <end position="162"/>
    </location>
</feature>
<keyword evidence="2" id="KW-0328">Glycosyltransferase</keyword>
<dbReference type="Gene3D" id="3.90.550.10">
    <property type="entry name" value="Spore Coat Polysaccharide Biosynthesis Protein SpsA, Chain A"/>
    <property type="match status" value="1"/>
</dbReference>
<evidence type="ECO:0000256" key="3">
    <source>
        <dbReference type="ARBA" id="ARBA00022679"/>
    </source>
</evidence>
<reference evidence="6" key="1">
    <citation type="submission" date="2015-07" db="EMBL/GenBank/DDBJ databases">
        <authorList>
            <person name="Rodrigo-Torres Lidia"/>
            <person name="Arahal R.David."/>
        </authorList>
    </citation>
    <scope>NUCLEOTIDE SEQUENCE [LARGE SCALE GENOMIC DNA]</scope>
    <source>
        <strain evidence="6">CECT 4801</strain>
    </source>
</reference>
<dbReference type="Pfam" id="PF00535">
    <property type="entry name" value="Glycos_transf_2"/>
    <property type="match status" value="1"/>
</dbReference>
<dbReference type="EMBL" id="CXST01000001">
    <property type="protein sequence ID" value="CTQ43495.1"/>
    <property type="molecule type" value="Genomic_DNA"/>
</dbReference>
<name>A0A0M6Y051_9HYPH</name>
<gene>
    <name evidence="5" type="ORF">LAL4801_01933</name>
</gene>
<dbReference type="OrthoDB" id="9781367at2"/>
<dbReference type="STRING" id="187304.B0E33_20720"/>
<evidence type="ECO:0000256" key="2">
    <source>
        <dbReference type="ARBA" id="ARBA00022676"/>
    </source>
</evidence>
<dbReference type="Proteomes" id="UP000048926">
    <property type="component" value="Unassembled WGS sequence"/>
</dbReference>
<protein>
    <submittedName>
        <fullName evidence="5">Mycofactocin system glycosyltransferase</fullName>
    </submittedName>
</protein>
<dbReference type="InterPro" id="IPR029044">
    <property type="entry name" value="Nucleotide-diphossugar_trans"/>
</dbReference>
<evidence type="ECO:0000313" key="6">
    <source>
        <dbReference type="Proteomes" id="UP000048926"/>
    </source>
</evidence>
<sequence length="293" mass="31397">MNGNVSLASYTQATGHFENGEFAKAQHAVSACLQETYANIHRFVLKENLQNIYGTKVSVIVVSHRSGLEACEVGRGIEDFIRRPDVELIFVGNGPGAAEGASGPYADKARVFGLPENIGCSAARNVGAYVARGSCLLFLDDDASTGAADLDLLAGTCIERGAKAVRGRIAPKSGAGLTGNHYNLGDSLKPAPPTTEGFSAWQASAFEKYGGFDPLLAGHEGMDLCCRMLGETDAEQFLYQPGAVMRHDYAGDDRQRLQKVEKLQLSDRYLAFKGIDKDRVAVAFKEVEKADAV</sequence>
<dbReference type="InterPro" id="IPR001173">
    <property type="entry name" value="Glyco_trans_2-like"/>
</dbReference>
<dbReference type="GO" id="GO:0016757">
    <property type="term" value="F:glycosyltransferase activity"/>
    <property type="evidence" value="ECO:0007669"/>
    <property type="project" value="UniProtKB-KW"/>
</dbReference>
<dbReference type="SUPFAM" id="SSF53448">
    <property type="entry name" value="Nucleotide-diphospho-sugar transferases"/>
    <property type="match status" value="1"/>
</dbReference>
<evidence type="ECO:0000256" key="1">
    <source>
        <dbReference type="ARBA" id="ARBA00006739"/>
    </source>
</evidence>
<keyword evidence="3 5" id="KW-0808">Transferase</keyword>
<dbReference type="AlphaFoldDB" id="A0A0M6Y051"/>
<keyword evidence="6" id="KW-1185">Reference proteome</keyword>
<evidence type="ECO:0000313" key="5">
    <source>
        <dbReference type="EMBL" id="CTQ43495.1"/>
    </source>
</evidence>
<accession>A0A0M6Y051</accession>
<comment type="similarity">
    <text evidence="1">Belongs to the glycosyltransferase 2 family.</text>
</comment>
<organism evidence="5 6">
    <name type="scientific">Roseibium aggregatum</name>
    <dbReference type="NCBI Taxonomy" id="187304"/>
    <lineage>
        <taxon>Bacteria</taxon>
        <taxon>Pseudomonadati</taxon>
        <taxon>Pseudomonadota</taxon>
        <taxon>Alphaproteobacteria</taxon>
        <taxon>Hyphomicrobiales</taxon>
        <taxon>Stappiaceae</taxon>
        <taxon>Roseibium</taxon>
    </lineage>
</organism>
<dbReference type="PANTHER" id="PTHR43179">
    <property type="entry name" value="RHAMNOSYLTRANSFERASE WBBL"/>
    <property type="match status" value="1"/>
</dbReference>
<proteinExistence type="inferred from homology"/>
<dbReference type="PANTHER" id="PTHR43179:SF12">
    <property type="entry name" value="GALACTOFURANOSYLTRANSFERASE GLFT2"/>
    <property type="match status" value="1"/>
</dbReference>